<feature type="region of interest" description="Disordered" evidence="26">
    <location>
        <begin position="459"/>
        <end position="489"/>
    </location>
</feature>
<dbReference type="PANTHER" id="PTHR46716">
    <property type="entry name" value="MITOGEN-ACTIVATED PROTEIN KINASE KINASE KINASE 7"/>
    <property type="match status" value="1"/>
</dbReference>
<keyword evidence="18" id="KW-0460">Magnesium</keyword>
<evidence type="ECO:0000256" key="12">
    <source>
        <dbReference type="ARBA" id="ARBA00022679"/>
    </source>
</evidence>
<feature type="compositionally biased region" description="Low complexity" evidence="26">
    <location>
        <begin position="424"/>
        <end position="434"/>
    </location>
</feature>
<keyword evidence="7" id="KW-1003">Cell membrane</keyword>
<evidence type="ECO:0000256" key="16">
    <source>
        <dbReference type="ARBA" id="ARBA00022777"/>
    </source>
</evidence>
<keyword evidence="12" id="KW-0808">Transferase</keyword>
<evidence type="ECO:0000256" key="3">
    <source>
        <dbReference type="ARBA" id="ARBA00004496"/>
    </source>
</evidence>
<comment type="cofactor">
    <cofactor evidence="1">
        <name>Mg(2+)</name>
        <dbReference type="ChEBI" id="CHEBI:18420"/>
    </cofactor>
</comment>
<feature type="region of interest" description="Disordered" evidence="26">
    <location>
        <begin position="423"/>
        <end position="443"/>
    </location>
</feature>
<evidence type="ECO:0000256" key="10">
    <source>
        <dbReference type="ARBA" id="ARBA00022527"/>
    </source>
</evidence>
<evidence type="ECO:0000313" key="28">
    <source>
        <dbReference type="EMBL" id="EKC20089.1"/>
    </source>
</evidence>
<dbReference type="GO" id="GO:0006955">
    <property type="term" value="P:immune response"/>
    <property type="evidence" value="ECO:0007669"/>
    <property type="project" value="TreeGrafter"/>
</dbReference>
<keyword evidence="22" id="KW-0472">Membrane</keyword>
<feature type="region of interest" description="Disordered" evidence="26">
    <location>
        <begin position="502"/>
        <end position="529"/>
    </location>
</feature>
<dbReference type="Gene3D" id="1.10.510.10">
    <property type="entry name" value="Transferase(Phosphotransferase) domain 1"/>
    <property type="match status" value="2"/>
</dbReference>
<evidence type="ECO:0000256" key="9">
    <source>
        <dbReference type="ARBA" id="ARBA00022499"/>
    </source>
</evidence>
<dbReference type="InterPro" id="IPR008271">
    <property type="entry name" value="Ser/Thr_kinase_AS"/>
</dbReference>
<dbReference type="AlphaFoldDB" id="K1PMN4"/>
<proteinExistence type="inferred from homology"/>
<evidence type="ECO:0000256" key="13">
    <source>
        <dbReference type="ARBA" id="ARBA00022703"/>
    </source>
</evidence>
<evidence type="ECO:0000256" key="18">
    <source>
        <dbReference type="ARBA" id="ARBA00022842"/>
    </source>
</evidence>
<evidence type="ECO:0000256" key="8">
    <source>
        <dbReference type="ARBA" id="ARBA00022490"/>
    </source>
</evidence>
<dbReference type="GO" id="GO:0007254">
    <property type="term" value="P:JNK cascade"/>
    <property type="evidence" value="ECO:0007669"/>
    <property type="project" value="TreeGrafter"/>
</dbReference>
<dbReference type="EMBL" id="JH816754">
    <property type="protein sequence ID" value="EKC20089.1"/>
    <property type="molecule type" value="Genomic_DNA"/>
</dbReference>
<keyword evidence="19" id="KW-0832">Ubl conjugation</keyword>
<keyword evidence="17" id="KW-0067">ATP-binding</keyword>
<dbReference type="GO" id="GO:0005737">
    <property type="term" value="C:cytoplasm"/>
    <property type="evidence" value="ECO:0007669"/>
    <property type="project" value="UniProtKB-SubCell"/>
</dbReference>
<evidence type="ECO:0000256" key="7">
    <source>
        <dbReference type="ARBA" id="ARBA00022475"/>
    </source>
</evidence>
<dbReference type="GO" id="GO:0009893">
    <property type="term" value="P:positive regulation of metabolic process"/>
    <property type="evidence" value="ECO:0007669"/>
    <property type="project" value="UniProtKB-ARBA"/>
</dbReference>
<dbReference type="CDD" id="cd14058">
    <property type="entry name" value="STKc_TAK1"/>
    <property type="match status" value="1"/>
</dbReference>
<evidence type="ECO:0000256" key="15">
    <source>
        <dbReference type="ARBA" id="ARBA00022741"/>
    </source>
</evidence>
<evidence type="ECO:0000256" key="17">
    <source>
        <dbReference type="ARBA" id="ARBA00022840"/>
    </source>
</evidence>
<keyword evidence="13" id="KW-0053">Apoptosis</keyword>
<evidence type="ECO:0000256" key="23">
    <source>
        <dbReference type="ARBA" id="ARBA00023163"/>
    </source>
</evidence>
<keyword evidence="8" id="KW-0963">Cytoplasm</keyword>
<evidence type="ECO:0000256" key="2">
    <source>
        <dbReference type="ARBA" id="ARBA00004413"/>
    </source>
</evidence>
<dbReference type="Pfam" id="PF07714">
    <property type="entry name" value="PK_Tyr_Ser-Thr"/>
    <property type="match status" value="1"/>
</dbReference>
<keyword evidence="21" id="KW-0346">Stress response</keyword>
<evidence type="ECO:0000256" key="20">
    <source>
        <dbReference type="ARBA" id="ARBA00023015"/>
    </source>
</evidence>
<evidence type="ECO:0000256" key="4">
    <source>
        <dbReference type="ARBA" id="ARBA00006529"/>
    </source>
</evidence>
<feature type="compositionally biased region" description="Low complexity" evidence="26">
    <location>
        <begin position="467"/>
        <end position="477"/>
    </location>
</feature>
<dbReference type="GO" id="GO:0005524">
    <property type="term" value="F:ATP binding"/>
    <property type="evidence" value="ECO:0007669"/>
    <property type="project" value="UniProtKB-UniRule"/>
</dbReference>
<organism evidence="28">
    <name type="scientific">Magallana gigas</name>
    <name type="common">Pacific oyster</name>
    <name type="synonym">Crassostrea gigas</name>
    <dbReference type="NCBI Taxonomy" id="29159"/>
    <lineage>
        <taxon>Eukaryota</taxon>
        <taxon>Metazoa</taxon>
        <taxon>Spiralia</taxon>
        <taxon>Lophotrochozoa</taxon>
        <taxon>Mollusca</taxon>
        <taxon>Bivalvia</taxon>
        <taxon>Autobranchia</taxon>
        <taxon>Pteriomorphia</taxon>
        <taxon>Ostreida</taxon>
        <taxon>Ostreoidea</taxon>
        <taxon>Ostreidae</taxon>
        <taxon>Magallana</taxon>
    </lineage>
</organism>
<name>K1PMN4_MAGGI</name>
<feature type="compositionally biased region" description="Polar residues" evidence="26">
    <location>
        <begin position="348"/>
        <end position="390"/>
    </location>
</feature>
<dbReference type="GO" id="GO:0043410">
    <property type="term" value="P:positive regulation of MAPK cascade"/>
    <property type="evidence" value="ECO:0007669"/>
    <property type="project" value="UniProtKB-ARBA"/>
</dbReference>
<comment type="similarity">
    <text evidence="4">Belongs to the protein kinase superfamily. STE Ser/Thr protein kinase family. MAP kinase kinase kinase subfamily.</text>
</comment>
<keyword evidence="14" id="KW-0479">Metal-binding</keyword>
<accession>K1PMN4</accession>
<evidence type="ECO:0000256" key="6">
    <source>
        <dbReference type="ARBA" id="ARBA00017660"/>
    </source>
</evidence>
<keyword evidence="23" id="KW-0804">Transcription</keyword>
<evidence type="ECO:0000256" key="1">
    <source>
        <dbReference type="ARBA" id="ARBA00001946"/>
    </source>
</evidence>
<evidence type="ECO:0000256" key="24">
    <source>
        <dbReference type="ARBA" id="ARBA00047559"/>
    </source>
</evidence>
<evidence type="ECO:0000256" key="21">
    <source>
        <dbReference type="ARBA" id="ARBA00023016"/>
    </source>
</evidence>
<dbReference type="InterPro" id="IPR001245">
    <property type="entry name" value="Ser-Thr/Tyr_kinase_cat_dom"/>
</dbReference>
<feature type="compositionally biased region" description="Pro residues" evidence="26">
    <location>
        <begin position="398"/>
        <end position="408"/>
    </location>
</feature>
<dbReference type="GO" id="GO:0019901">
    <property type="term" value="F:protein kinase binding"/>
    <property type="evidence" value="ECO:0007669"/>
    <property type="project" value="UniProtKB-ARBA"/>
</dbReference>
<evidence type="ECO:0000259" key="27">
    <source>
        <dbReference type="PROSITE" id="PS50011"/>
    </source>
</evidence>
<dbReference type="GO" id="GO:0043123">
    <property type="term" value="P:positive regulation of canonical NF-kappaB signal transduction"/>
    <property type="evidence" value="ECO:0007669"/>
    <property type="project" value="UniProtKB-ARBA"/>
</dbReference>
<dbReference type="GO" id="GO:0005886">
    <property type="term" value="C:plasma membrane"/>
    <property type="evidence" value="ECO:0007669"/>
    <property type="project" value="UniProtKB-SubCell"/>
</dbReference>
<keyword evidence="10" id="KW-0723">Serine/threonine-protein kinase</keyword>
<evidence type="ECO:0000256" key="25">
    <source>
        <dbReference type="ARBA" id="ARBA00048329"/>
    </source>
</evidence>
<comment type="catalytic activity">
    <reaction evidence="25">
        <text>L-seryl-[protein] + ATP = O-phospho-L-seryl-[protein] + ADP + H(+)</text>
        <dbReference type="Rhea" id="RHEA:17989"/>
        <dbReference type="Rhea" id="RHEA-COMP:9863"/>
        <dbReference type="Rhea" id="RHEA-COMP:11604"/>
        <dbReference type="ChEBI" id="CHEBI:15378"/>
        <dbReference type="ChEBI" id="CHEBI:29999"/>
        <dbReference type="ChEBI" id="CHEBI:30616"/>
        <dbReference type="ChEBI" id="CHEBI:83421"/>
        <dbReference type="ChEBI" id="CHEBI:456216"/>
        <dbReference type="EC" id="2.7.11.25"/>
    </reaction>
</comment>
<dbReference type="Pfam" id="PF00069">
    <property type="entry name" value="Pkinase"/>
    <property type="match status" value="1"/>
</dbReference>
<dbReference type="PROSITE" id="PS00107">
    <property type="entry name" value="PROTEIN_KINASE_ATP"/>
    <property type="match status" value="1"/>
</dbReference>
<comment type="catalytic activity">
    <reaction evidence="24">
        <text>L-threonyl-[protein] + ATP = O-phospho-L-threonyl-[protein] + ADP + H(+)</text>
        <dbReference type="Rhea" id="RHEA:46608"/>
        <dbReference type="Rhea" id="RHEA-COMP:11060"/>
        <dbReference type="Rhea" id="RHEA-COMP:11605"/>
        <dbReference type="ChEBI" id="CHEBI:15378"/>
        <dbReference type="ChEBI" id="CHEBI:30013"/>
        <dbReference type="ChEBI" id="CHEBI:30616"/>
        <dbReference type="ChEBI" id="CHEBI:61977"/>
        <dbReference type="ChEBI" id="CHEBI:456216"/>
        <dbReference type="EC" id="2.7.11.25"/>
    </reaction>
</comment>
<dbReference type="InterPro" id="IPR011009">
    <property type="entry name" value="Kinase-like_dom_sf"/>
</dbReference>
<dbReference type="PROSITE" id="PS00108">
    <property type="entry name" value="PROTEIN_KINASE_ST"/>
    <property type="match status" value="2"/>
</dbReference>
<feature type="region of interest" description="Disordered" evidence="26">
    <location>
        <begin position="346"/>
        <end position="408"/>
    </location>
</feature>
<evidence type="ECO:0000256" key="5">
    <source>
        <dbReference type="ARBA" id="ARBA00012406"/>
    </source>
</evidence>
<dbReference type="PANTHER" id="PTHR46716:SF1">
    <property type="entry name" value="MITOGEN-ACTIVATED PROTEIN KINASE KINASE KINASE 7"/>
    <property type="match status" value="1"/>
</dbReference>
<dbReference type="GO" id="GO:0006915">
    <property type="term" value="P:apoptotic process"/>
    <property type="evidence" value="ECO:0007669"/>
    <property type="project" value="UniProtKB-KW"/>
</dbReference>
<evidence type="ECO:0000256" key="11">
    <source>
        <dbReference type="ARBA" id="ARBA00022553"/>
    </source>
</evidence>
<dbReference type="InterPro" id="IPR017441">
    <property type="entry name" value="Protein_kinase_ATP_BS"/>
</dbReference>
<dbReference type="GO" id="GO:0046872">
    <property type="term" value="F:metal ion binding"/>
    <property type="evidence" value="ECO:0007669"/>
    <property type="project" value="UniProtKB-KW"/>
</dbReference>
<protein>
    <recommendedName>
        <fullName evidence="6">Mitogen-activated protein kinase kinase kinase 7</fullName>
        <ecNumber evidence="5">2.7.11.25</ecNumber>
    </recommendedName>
</protein>
<keyword evidence="15" id="KW-0547">Nucleotide-binding</keyword>
<keyword evidence="11" id="KW-0597">Phosphoprotein</keyword>
<evidence type="ECO:0000256" key="14">
    <source>
        <dbReference type="ARBA" id="ARBA00022723"/>
    </source>
</evidence>
<evidence type="ECO:0000256" key="19">
    <source>
        <dbReference type="ARBA" id="ARBA00022843"/>
    </source>
</evidence>
<keyword evidence="9" id="KW-1017">Isopeptide bond</keyword>
<dbReference type="SMART" id="SM00220">
    <property type="entry name" value="S_TKc"/>
    <property type="match status" value="1"/>
</dbReference>
<keyword evidence="16 28" id="KW-0418">Kinase</keyword>
<dbReference type="SUPFAM" id="SSF56112">
    <property type="entry name" value="Protein kinase-like (PK-like)"/>
    <property type="match status" value="2"/>
</dbReference>
<dbReference type="InParanoid" id="K1PMN4"/>
<gene>
    <name evidence="28" type="ORF">CGI_10006841</name>
</gene>
<dbReference type="Gene3D" id="3.30.200.20">
    <property type="entry name" value="Phosphorylase Kinase, domain 1"/>
    <property type="match status" value="1"/>
</dbReference>
<dbReference type="EC" id="2.7.11.25" evidence="5"/>
<dbReference type="PROSITE" id="PS50011">
    <property type="entry name" value="PROTEIN_KINASE_DOM"/>
    <property type="match status" value="1"/>
</dbReference>
<comment type="subcellular location">
    <subcellularLocation>
        <location evidence="2">Cell membrane</location>
        <topology evidence="2">Peripheral membrane protein</topology>
        <orientation evidence="2">Cytoplasmic side</orientation>
    </subcellularLocation>
    <subcellularLocation>
        <location evidence="3">Cytoplasm</location>
    </subcellularLocation>
</comment>
<sequence>MDTPQPHGFVEEIKFHELQCHEVVGKGAFGVVSRAKWRGKEVAVKLIETESERKAFTTELKQLSRVSHPNIVKLYGACKEPPTVCLVMEYAEGGSLYNVLHGAGPQPTYTAAHAMSWALQCSKGVEYLHGMKPKALIHRDLKPPNVFYKTFLTVCLTVVLHGAGPQPTYTAAHAMSWALQCSKGVEYLHGMKPKALIHRDLKPPNLLLIMGGTVLKICDFGTACDIQTHMTNNKGSAAWMAPEVFEGSNYSEKCDVFSWGIIFWEVITRRKPFDEIGGPAFRIMWAVHNGTRPPLIRNLPKPLEILMTRCWHGNPAERPSMAEVCRIMTYMFQFFSGADKPLEYPPCSESSDSPDWTFSSRPNSMAFSSPSSTYNTSAPASESRSDTLINPESYMQGDPPPIPPRGNPPPVVEYLNEVGRGQMSAPASLAASRESLAEGRAGTPVEQYKRYSADLTRLSEGDILTQGSNGSGSSSGSHKGHRRTGSHGTYILFSGGTPLHNATITASHNIPPPNDSLPFTGRSHRRGGSDEVTQIRLGLSSSPVFVNVNPSHQPYVTSPSNIPHVNTFPGTLHSPSHENTIPQRSISHTPPEAERVTNIGPRHQSWTAEMGILPLLPANGQQPSNSTANDFQHSTAISSLSHQCGIYGDFPTTLQGIREYTNPVKFKPFRKFGLHEF</sequence>
<dbReference type="FunFam" id="1.10.510.10:FF:000143">
    <property type="entry name" value="Mitogen-activated protein kinase kinase kinase 7"/>
    <property type="match status" value="1"/>
</dbReference>
<dbReference type="InterPro" id="IPR000719">
    <property type="entry name" value="Prot_kinase_dom"/>
</dbReference>
<feature type="domain" description="Protein kinase" evidence="27">
    <location>
        <begin position="18"/>
        <end position="331"/>
    </location>
</feature>
<dbReference type="GO" id="GO:0071560">
    <property type="term" value="P:cellular response to transforming growth factor beta stimulus"/>
    <property type="evidence" value="ECO:0007669"/>
    <property type="project" value="UniProtKB-ARBA"/>
</dbReference>
<dbReference type="HOGENOM" id="CLU_406115_0_0_1"/>
<reference evidence="28" key="1">
    <citation type="journal article" date="2012" name="Nature">
        <title>The oyster genome reveals stress adaptation and complexity of shell formation.</title>
        <authorList>
            <person name="Zhang G."/>
            <person name="Fang X."/>
            <person name="Guo X."/>
            <person name="Li L."/>
            <person name="Luo R."/>
            <person name="Xu F."/>
            <person name="Yang P."/>
            <person name="Zhang L."/>
            <person name="Wang X."/>
            <person name="Qi H."/>
            <person name="Xiong Z."/>
            <person name="Que H."/>
            <person name="Xie Y."/>
            <person name="Holland P.W."/>
            <person name="Paps J."/>
            <person name="Zhu Y."/>
            <person name="Wu F."/>
            <person name="Chen Y."/>
            <person name="Wang J."/>
            <person name="Peng C."/>
            <person name="Meng J."/>
            <person name="Yang L."/>
            <person name="Liu J."/>
            <person name="Wen B."/>
            <person name="Zhang N."/>
            <person name="Huang Z."/>
            <person name="Zhu Q."/>
            <person name="Feng Y."/>
            <person name="Mount A."/>
            <person name="Hedgecock D."/>
            <person name="Xu Z."/>
            <person name="Liu Y."/>
            <person name="Domazet-Loso T."/>
            <person name="Du Y."/>
            <person name="Sun X."/>
            <person name="Zhang S."/>
            <person name="Liu B."/>
            <person name="Cheng P."/>
            <person name="Jiang X."/>
            <person name="Li J."/>
            <person name="Fan D."/>
            <person name="Wang W."/>
            <person name="Fu W."/>
            <person name="Wang T."/>
            <person name="Wang B."/>
            <person name="Zhang J."/>
            <person name="Peng Z."/>
            <person name="Li Y."/>
            <person name="Li N."/>
            <person name="Wang J."/>
            <person name="Chen M."/>
            <person name="He Y."/>
            <person name="Tan F."/>
            <person name="Song X."/>
            <person name="Zheng Q."/>
            <person name="Huang R."/>
            <person name="Yang H."/>
            <person name="Du X."/>
            <person name="Chen L."/>
            <person name="Yang M."/>
            <person name="Gaffney P.M."/>
            <person name="Wang S."/>
            <person name="Luo L."/>
            <person name="She Z."/>
            <person name="Ming Y."/>
            <person name="Huang W."/>
            <person name="Zhang S."/>
            <person name="Huang B."/>
            <person name="Zhang Y."/>
            <person name="Qu T."/>
            <person name="Ni P."/>
            <person name="Miao G."/>
            <person name="Wang J."/>
            <person name="Wang Q."/>
            <person name="Steinberg C.E."/>
            <person name="Wang H."/>
            <person name="Li N."/>
            <person name="Qian L."/>
            <person name="Zhang G."/>
            <person name="Li Y."/>
            <person name="Yang H."/>
            <person name="Liu X."/>
            <person name="Wang J."/>
            <person name="Yin Y."/>
            <person name="Wang J."/>
        </authorList>
    </citation>
    <scope>NUCLEOTIDE SEQUENCE [LARGE SCALE GENOMIC DNA]</scope>
    <source>
        <strain evidence="28">05x7-T-G4-1.051#20</strain>
    </source>
</reference>
<evidence type="ECO:0000256" key="26">
    <source>
        <dbReference type="SAM" id="MobiDB-lite"/>
    </source>
</evidence>
<dbReference type="GO" id="GO:0004709">
    <property type="term" value="F:MAP kinase kinase kinase activity"/>
    <property type="evidence" value="ECO:0007669"/>
    <property type="project" value="UniProtKB-EC"/>
</dbReference>
<keyword evidence="20" id="KW-0805">Transcription regulation</keyword>
<dbReference type="FunFam" id="3.30.200.20:FF:000152">
    <property type="entry name" value="Mitogen-activated protein kinase kinase kinase 7"/>
    <property type="match status" value="1"/>
</dbReference>
<evidence type="ECO:0000256" key="22">
    <source>
        <dbReference type="ARBA" id="ARBA00023136"/>
    </source>
</evidence>